<dbReference type="Pfam" id="PF20780">
    <property type="entry name" value="TssR_M"/>
    <property type="match status" value="1"/>
</dbReference>
<feature type="domain" description="Type VI secretion system TssR-like VWA" evidence="3">
    <location>
        <begin position="280"/>
        <end position="361"/>
    </location>
</feature>
<dbReference type="InterPro" id="IPR049360">
    <property type="entry name" value="T6SS_TssR-like_VWA"/>
</dbReference>
<feature type="non-terminal residue" evidence="4">
    <location>
        <position position="1"/>
    </location>
</feature>
<proteinExistence type="predicted"/>
<dbReference type="RefSeq" id="WP_276527858.1">
    <property type="nucleotide sequence ID" value="NZ_NSDI01000059.1"/>
</dbReference>
<evidence type="ECO:0000313" key="5">
    <source>
        <dbReference type="Proteomes" id="UP000265497"/>
    </source>
</evidence>
<organism evidence="4 5">
    <name type="scientific">Capnocytophaga canis</name>
    <dbReference type="NCBI Taxonomy" id="1848903"/>
    <lineage>
        <taxon>Bacteria</taxon>
        <taxon>Pseudomonadati</taxon>
        <taxon>Bacteroidota</taxon>
        <taxon>Flavobacteriia</taxon>
        <taxon>Flavobacteriales</taxon>
        <taxon>Flavobacteriaceae</taxon>
        <taxon>Capnocytophaga</taxon>
    </lineage>
</organism>
<comment type="caution">
    <text evidence="4">The sequence shown here is derived from an EMBL/GenBank/DDBJ whole genome shotgun (WGS) entry which is preliminary data.</text>
</comment>
<evidence type="ECO:0000259" key="1">
    <source>
        <dbReference type="Pfam" id="PF17643"/>
    </source>
</evidence>
<dbReference type="Pfam" id="PF17643">
    <property type="entry name" value="TssR"/>
    <property type="match status" value="1"/>
</dbReference>
<dbReference type="InterPro" id="IPR049359">
    <property type="entry name" value="T6SS_TssR-like_dom_2"/>
</dbReference>
<sequence length="361" mass="41564">RIFFLAILVAGCATPKAYKSPLTDLYGNIHNQSLDNGFPRQKQPWIVFSDRSKNKINPTKTDDLLLVYKEADFLEPFVVLKKKKQMLKVGQYTPEILNDGRLTKRKKKINVMGWIPQERLLLWNNSLKNTHNAFAMKATLVVNASDVMVNTNKYIENDSVIIYKSPDFNEKALKLNIGEIVYIYKESEDKEMLLIGKYPSASTDKIKENIYGWVSKNMLSLWGDRTAIRLFPNENLVSEILTTSSLNSKVAVKSTDINQRTDIENIYPTSLDKLETFPREVKYFSNPFDYHKNNIYNVLGDAVYYDTYKNILAEGKRLNIVFVVDMSQNNKSYIPIIKSLLQELRLKLASLDHFSHIKIGA</sequence>
<dbReference type="Pfam" id="PF20782">
    <property type="entry name" value="TssR_VWA"/>
    <property type="match status" value="1"/>
</dbReference>
<feature type="non-terminal residue" evidence="4">
    <location>
        <position position="361"/>
    </location>
</feature>
<feature type="domain" description="Type VI secretion system TssR-like N-terminal barrel" evidence="1">
    <location>
        <begin position="19"/>
        <end position="122"/>
    </location>
</feature>
<reference evidence="4 5" key="1">
    <citation type="submission" date="2017-08" db="EMBL/GenBank/DDBJ databases">
        <title>Capnocytophaga canis 17-158 assembly.</title>
        <authorList>
            <person name="Gulvik C.A."/>
        </authorList>
    </citation>
    <scope>NUCLEOTIDE SEQUENCE [LARGE SCALE GENOMIC DNA]</scope>
    <source>
        <strain evidence="4 5">17-158</strain>
    </source>
</reference>
<dbReference type="Proteomes" id="UP000265497">
    <property type="component" value="Unassembled WGS sequence"/>
</dbReference>
<protein>
    <submittedName>
        <fullName evidence="4">Uncharacterized protein</fullName>
    </submittedName>
</protein>
<dbReference type="EMBL" id="NSDI01000059">
    <property type="protein sequence ID" value="RIY34677.1"/>
    <property type="molecule type" value="Genomic_DNA"/>
</dbReference>
<feature type="domain" description="Type VI secretion system TssR-like second" evidence="2">
    <location>
        <begin position="137"/>
        <end position="219"/>
    </location>
</feature>
<evidence type="ECO:0000259" key="3">
    <source>
        <dbReference type="Pfam" id="PF20782"/>
    </source>
</evidence>
<accession>A0A3A1YF64</accession>
<name>A0A3A1YF64_9FLAO</name>
<evidence type="ECO:0000259" key="2">
    <source>
        <dbReference type="Pfam" id="PF20780"/>
    </source>
</evidence>
<gene>
    <name evidence="4" type="ORF">CKY20_11810</name>
</gene>
<evidence type="ECO:0000313" key="4">
    <source>
        <dbReference type="EMBL" id="RIY34677.1"/>
    </source>
</evidence>
<dbReference type="AlphaFoldDB" id="A0A3A1YF64"/>
<dbReference type="InterPro" id="IPR040530">
    <property type="entry name" value="T6SS_TssR-like_N"/>
</dbReference>